<dbReference type="Gene3D" id="3.40.50.720">
    <property type="entry name" value="NAD(P)-binding Rossmann-like Domain"/>
    <property type="match status" value="1"/>
</dbReference>
<dbReference type="InterPro" id="IPR036291">
    <property type="entry name" value="NAD(P)-bd_dom_sf"/>
</dbReference>
<keyword evidence="3" id="KW-1185">Reference proteome</keyword>
<dbReference type="PANTHER" id="PTHR42879">
    <property type="entry name" value="3-OXOACYL-(ACYL-CARRIER-PROTEIN) REDUCTASE"/>
    <property type="match status" value="1"/>
</dbReference>
<evidence type="ECO:0000313" key="3">
    <source>
        <dbReference type="Proteomes" id="UP000639051"/>
    </source>
</evidence>
<dbReference type="Proteomes" id="UP000639051">
    <property type="component" value="Unassembled WGS sequence"/>
</dbReference>
<sequence length="256" mass="25005">MGSFDGRRVLLVGTGGIGAAVAERLAAEGARVFGTYRSDDAGAAALGARLPAGAWAGCAQLDAADPQSAHDVAGPGGLAASALGGIDTLVVTAGHRHPLAPLTATAPDVLEDIVRTELLGPLLVVRSVLPGMLEAGFGRIVLVGSDSGKAGTLGDAASSSARAGLHGLARAVARETARADVTVNVVSPGPTDTGLLAGMLAADGLTGKVMAGTVKAVPKGRTARPEEIAAAVAYLASADAGFTTGQVLSVSGGLTM</sequence>
<dbReference type="EMBL" id="JAERRC010000036">
    <property type="protein sequence ID" value="MBL0706836.1"/>
    <property type="molecule type" value="Genomic_DNA"/>
</dbReference>
<dbReference type="SUPFAM" id="SSF51735">
    <property type="entry name" value="NAD(P)-binding Rossmann-fold domains"/>
    <property type="match status" value="1"/>
</dbReference>
<reference evidence="2 3" key="1">
    <citation type="submission" date="2021-01" db="EMBL/GenBank/DDBJ databases">
        <title>Genome public.</title>
        <authorList>
            <person name="Liu C."/>
            <person name="Sun Q."/>
        </authorList>
    </citation>
    <scope>NUCLEOTIDE SEQUENCE [LARGE SCALE GENOMIC DNA]</scope>
    <source>
        <strain evidence="2 3">JC656</strain>
    </source>
</reference>
<name>A0ABS1K580_9MICC</name>
<dbReference type="InterPro" id="IPR050259">
    <property type="entry name" value="SDR"/>
</dbReference>
<protein>
    <submittedName>
        <fullName evidence="2">SDR family oxidoreductase</fullName>
    </submittedName>
</protein>
<evidence type="ECO:0000313" key="2">
    <source>
        <dbReference type="EMBL" id="MBL0706836.1"/>
    </source>
</evidence>
<comment type="caution">
    <text evidence="2">The sequence shown here is derived from an EMBL/GenBank/DDBJ whole genome shotgun (WGS) entry which is preliminary data.</text>
</comment>
<comment type="similarity">
    <text evidence="1">Belongs to the short-chain dehydrogenases/reductases (SDR) family.</text>
</comment>
<accession>A0ABS1K580</accession>
<dbReference type="PANTHER" id="PTHR42879:SF2">
    <property type="entry name" value="3-OXOACYL-[ACYL-CARRIER-PROTEIN] REDUCTASE FABG"/>
    <property type="match status" value="1"/>
</dbReference>
<dbReference type="Pfam" id="PF13561">
    <property type="entry name" value="adh_short_C2"/>
    <property type="match status" value="1"/>
</dbReference>
<organism evidence="2 3">
    <name type="scientific">Sinomonas cellulolyticus</name>
    <dbReference type="NCBI Taxonomy" id="2801916"/>
    <lineage>
        <taxon>Bacteria</taxon>
        <taxon>Bacillati</taxon>
        <taxon>Actinomycetota</taxon>
        <taxon>Actinomycetes</taxon>
        <taxon>Micrococcales</taxon>
        <taxon>Micrococcaceae</taxon>
        <taxon>Sinomonas</taxon>
    </lineage>
</organism>
<dbReference type="RefSeq" id="WP_189694122.1">
    <property type="nucleotide sequence ID" value="NZ_BNCM01000008.1"/>
</dbReference>
<proteinExistence type="inferred from homology"/>
<dbReference type="PRINTS" id="PR00081">
    <property type="entry name" value="GDHRDH"/>
</dbReference>
<gene>
    <name evidence="2" type="ORF">JJE72_15170</name>
</gene>
<evidence type="ECO:0000256" key="1">
    <source>
        <dbReference type="ARBA" id="ARBA00006484"/>
    </source>
</evidence>
<dbReference type="InterPro" id="IPR002347">
    <property type="entry name" value="SDR_fam"/>
</dbReference>